<evidence type="ECO:0000313" key="8">
    <source>
        <dbReference type="Proteomes" id="UP000654395"/>
    </source>
</evidence>
<keyword evidence="3" id="KW-0325">Glycoprotein</keyword>
<dbReference type="SUPFAM" id="SSF48726">
    <property type="entry name" value="Immunoglobulin"/>
    <property type="match status" value="3"/>
</dbReference>
<dbReference type="FunFam" id="2.60.40.10:FF:000295">
    <property type="entry name" value="Tyrosine-protein phosphatase non-receptor type substrate 1"/>
    <property type="match status" value="1"/>
</dbReference>
<keyword evidence="5" id="KW-1133">Transmembrane helix</keyword>
<dbReference type="PANTHER" id="PTHR19971">
    <property type="entry name" value="SIGNAL-REGULATORY PROTEIN BETA"/>
    <property type="match status" value="1"/>
</dbReference>
<protein>
    <submittedName>
        <fullName evidence="7">SHPS1 phosphatase</fullName>
    </submittedName>
</protein>
<dbReference type="InterPro" id="IPR013783">
    <property type="entry name" value="Ig-like_fold"/>
</dbReference>
<feature type="non-terminal residue" evidence="7">
    <location>
        <position position="369"/>
    </location>
</feature>
<dbReference type="SMART" id="SM00407">
    <property type="entry name" value="IGc1"/>
    <property type="match status" value="2"/>
</dbReference>
<evidence type="ECO:0000313" key="7">
    <source>
        <dbReference type="EMBL" id="NXX83651.1"/>
    </source>
</evidence>
<dbReference type="SMART" id="SM00406">
    <property type="entry name" value="IGv"/>
    <property type="match status" value="1"/>
</dbReference>
<organism evidence="7 8">
    <name type="scientific">Urocolius indicus</name>
    <name type="common">Red-faced mousebird</name>
    <name type="synonym">Colius indicus</name>
    <dbReference type="NCBI Taxonomy" id="458196"/>
    <lineage>
        <taxon>Eukaryota</taxon>
        <taxon>Metazoa</taxon>
        <taxon>Chordata</taxon>
        <taxon>Craniata</taxon>
        <taxon>Vertebrata</taxon>
        <taxon>Euteleostomi</taxon>
        <taxon>Archelosauria</taxon>
        <taxon>Archosauria</taxon>
        <taxon>Dinosauria</taxon>
        <taxon>Saurischia</taxon>
        <taxon>Theropoda</taxon>
        <taxon>Coelurosauria</taxon>
        <taxon>Aves</taxon>
        <taxon>Neognathae</taxon>
        <taxon>Neoaves</taxon>
        <taxon>Telluraves</taxon>
        <taxon>Coraciimorphae</taxon>
        <taxon>Coliiformes</taxon>
        <taxon>Coliidae</taxon>
        <taxon>Urocolius</taxon>
    </lineage>
</organism>
<name>A0A852KW55_UROIN</name>
<evidence type="ECO:0000256" key="2">
    <source>
        <dbReference type="ARBA" id="ARBA00023157"/>
    </source>
</evidence>
<feature type="transmembrane region" description="Helical" evidence="5">
    <location>
        <begin position="344"/>
        <end position="364"/>
    </location>
</feature>
<dbReference type="Gene3D" id="2.60.40.10">
    <property type="entry name" value="Immunoglobulins"/>
    <property type="match status" value="3"/>
</dbReference>
<feature type="domain" description="Ig-like" evidence="6">
    <location>
        <begin position="2"/>
        <end position="87"/>
    </location>
</feature>
<gene>
    <name evidence="7" type="primary">Sirpa_1</name>
    <name evidence="7" type="ORF">UROIND_R09531</name>
</gene>
<keyword evidence="8" id="KW-1185">Reference proteome</keyword>
<proteinExistence type="predicted"/>
<feature type="domain" description="Ig-like" evidence="6">
    <location>
        <begin position="219"/>
        <end position="310"/>
    </location>
</feature>
<dbReference type="InterPro" id="IPR036179">
    <property type="entry name" value="Ig-like_dom_sf"/>
</dbReference>
<dbReference type="Pfam" id="PF07654">
    <property type="entry name" value="C1-set"/>
    <property type="match status" value="2"/>
</dbReference>
<reference evidence="7" key="1">
    <citation type="submission" date="2020-02" db="EMBL/GenBank/DDBJ databases">
        <title>Bird 10,000 Genomes (B10K) Project - Family phase.</title>
        <authorList>
            <person name="Zhang G."/>
        </authorList>
    </citation>
    <scope>NUCLEOTIDE SEQUENCE</scope>
    <source>
        <strain evidence="7">B10K-DU-030-59</strain>
    </source>
</reference>
<dbReference type="OrthoDB" id="6370831at2759"/>
<evidence type="ECO:0000259" key="6">
    <source>
        <dbReference type="PROSITE" id="PS50835"/>
    </source>
</evidence>
<dbReference type="InterPro" id="IPR003599">
    <property type="entry name" value="Ig_sub"/>
</dbReference>
<keyword evidence="5" id="KW-0472">Membrane</keyword>
<dbReference type="InterPro" id="IPR051755">
    <property type="entry name" value="Ig-like_CS_Receptor"/>
</dbReference>
<keyword evidence="1" id="KW-0732">Signal</keyword>
<dbReference type="AlphaFoldDB" id="A0A852KW55"/>
<evidence type="ECO:0000256" key="5">
    <source>
        <dbReference type="SAM" id="Phobius"/>
    </source>
</evidence>
<accession>A0A852KW55</accession>
<dbReference type="PROSITE" id="PS50835">
    <property type="entry name" value="IG_LIKE"/>
    <property type="match status" value="3"/>
</dbReference>
<dbReference type="InterPro" id="IPR013106">
    <property type="entry name" value="Ig_V-set"/>
</dbReference>
<dbReference type="Pfam" id="PF07686">
    <property type="entry name" value="V-set"/>
    <property type="match status" value="1"/>
</dbReference>
<sequence>DQDFQLQQPQDKVSVAAGEMLNLTCTVSGQHLIGPVRWLKGWGSDNETIYEPGVSFPRVTRAAEGSNTDFSIHIRDVHPGDSGTYYCVKFRRSYEGVVVFRHGKGTEVSVTAKPTPPVVSGPSRRASPGQSVLFTCTSGGFFPESITVKWAKNGTSISAQQPSISSELKQSSYSMASRVRMELQEDDVRSLLSCEVQHPTLGAPLTGTYPLRDALRVSPSVLLDGDWRGPVELNTTVKFSCRAKDFYPGDVAISWLENGMEIKVEKSSQALLTPRGLFEQSSVLELKATEEKNGSAFTCRVVHDAQDAVNKSFVLRVSAPGKEGERDQSLAGSAAGTNLLSSPILWLGILLEKGLLGGLLIFLFKRRRE</sequence>
<keyword evidence="4" id="KW-0393">Immunoglobulin domain</keyword>
<feature type="domain" description="Ig-like" evidence="6">
    <location>
        <begin position="116"/>
        <end position="206"/>
    </location>
</feature>
<dbReference type="InterPro" id="IPR003597">
    <property type="entry name" value="Ig_C1-set"/>
</dbReference>
<dbReference type="InterPro" id="IPR007110">
    <property type="entry name" value="Ig-like_dom"/>
</dbReference>
<comment type="caution">
    <text evidence="7">The sequence shown here is derived from an EMBL/GenBank/DDBJ whole genome shotgun (WGS) entry which is preliminary data.</text>
</comment>
<evidence type="ECO:0000256" key="1">
    <source>
        <dbReference type="ARBA" id="ARBA00022729"/>
    </source>
</evidence>
<dbReference type="Proteomes" id="UP000654395">
    <property type="component" value="Unassembled WGS sequence"/>
</dbReference>
<evidence type="ECO:0000256" key="3">
    <source>
        <dbReference type="ARBA" id="ARBA00023180"/>
    </source>
</evidence>
<keyword evidence="2" id="KW-1015">Disulfide bond</keyword>
<dbReference type="EMBL" id="WBNH01009491">
    <property type="protein sequence ID" value="NXX83651.1"/>
    <property type="molecule type" value="Genomic_DNA"/>
</dbReference>
<evidence type="ECO:0000256" key="4">
    <source>
        <dbReference type="ARBA" id="ARBA00023319"/>
    </source>
</evidence>
<feature type="non-terminal residue" evidence="7">
    <location>
        <position position="1"/>
    </location>
</feature>
<dbReference type="SMART" id="SM00409">
    <property type="entry name" value="IG"/>
    <property type="match status" value="2"/>
</dbReference>
<keyword evidence="5" id="KW-0812">Transmembrane</keyword>